<evidence type="ECO:0000256" key="3">
    <source>
        <dbReference type="ARBA" id="ARBA00022692"/>
    </source>
</evidence>
<evidence type="ECO:0000256" key="2">
    <source>
        <dbReference type="ARBA" id="ARBA00007262"/>
    </source>
</evidence>
<gene>
    <name evidence="6" type="ORF">LEMA_P037750.1</name>
</gene>
<comment type="subcellular location">
    <subcellularLocation>
        <location evidence="1">Membrane</location>
        <topology evidence="1">Multi-pass membrane protein</topology>
    </subcellularLocation>
</comment>
<dbReference type="InterPro" id="IPR038213">
    <property type="entry name" value="IFI6/IFI27-like_sf"/>
</dbReference>
<organism evidence="7">
    <name type="scientific">Leptosphaeria maculans (strain JN3 / isolate v23.1.3 / race Av1-4-5-6-7-8)</name>
    <name type="common">Blackleg fungus</name>
    <name type="synonym">Phoma lingam</name>
    <dbReference type="NCBI Taxonomy" id="985895"/>
    <lineage>
        <taxon>Eukaryota</taxon>
        <taxon>Fungi</taxon>
        <taxon>Dikarya</taxon>
        <taxon>Ascomycota</taxon>
        <taxon>Pezizomycotina</taxon>
        <taxon>Dothideomycetes</taxon>
        <taxon>Pleosporomycetidae</taxon>
        <taxon>Pleosporales</taxon>
        <taxon>Pleosporineae</taxon>
        <taxon>Leptosphaeriaceae</taxon>
        <taxon>Plenodomus</taxon>
        <taxon>Plenodomus lingam/Leptosphaeria maculans species complex</taxon>
    </lineage>
</organism>
<dbReference type="STRING" id="985895.E4ZQU6"/>
<dbReference type="VEuPathDB" id="FungiDB:LEMA_P037750.1"/>
<keyword evidence="4" id="KW-1133">Transmembrane helix</keyword>
<dbReference type="InParanoid" id="E4ZQU6"/>
<protein>
    <submittedName>
        <fullName evidence="6">Predicted protein</fullName>
    </submittedName>
</protein>
<dbReference type="PANTHER" id="PTHR16932">
    <property type="entry name" value="INTERFERON ALPHA-INDUCIBLE PROTEIN 27"/>
    <property type="match status" value="1"/>
</dbReference>
<dbReference type="PANTHER" id="PTHR16932:SF18">
    <property type="entry name" value="INTERFERON, ALPHA-INDUCIBLE PROTEIN 27-LIKE 2"/>
    <property type="match status" value="1"/>
</dbReference>
<dbReference type="HOGENOM" id="CLU_1124727_0_0_1"/>
<comment type="similarity">
    <text evidence="2">Belongs to the IFI6/IFI27 family.</text>
</comment>
<name>E4ZQU6_LEPMJ</name>
<dbReference type="Gene3D" id="6.10.110.10">
    <property type="match status" value="1"/>
</dbReference>
<dbReference type="Proteomes" id="UP000002668">
    <property type="component" value="Genome"/>
</dbReference>
<keyword evidence="3" id="KW-0812">Transmembrane</keyword>
<evidence type="ECO:0000256" key="5">
    <source>
        <dbReference type="ARBA" id="ARBA00023136"/>
    </source>
</evidence>
<evidence type="ECO:0000313" key="7">
    <source>
        <dbReference type="Proteomes" id="UP000002668"/>
    </source>
</evidence>
<proteinExistence type="inferred from homology"/>
<keyword evidence="7" id="KW-1185">Reference proteome</keyword>
<dbReference type="OMA" id="WKHMDAF"/>
<keyword evidence="5" id="KW-0472">Membrane</keyword>
<evidence type="ECO:0000256" key="4">
    <source>
        <dbReference type="ARBA" id="ARBA00022989"/>
    </source>
</evidence>
<dbReference type="InterPro" id="IPR009311">
    <property type="entry name" value="IFI6/IFI27-like"/>
</dbReference>
<sequence length="247" mass="25719">MDSWFRNLGSEIANTGKTIHNSLDGFGQNAGSALDSWGQEMGKNLDPSHPAHMAMRKAGEISFGAAGETMRCLDGLGQQTERSVSGAYNHAHEHVSRVDWDMLAQEVRVWIECTANGIGVAVHDAVRDVFCVAESHLPGEVGRWIAEHPGQTVFIICAGTVFFAPFLIRVPVLYSLGFTADGVAAGSAAAAVQSMIGPVNTGSIFSLLQSAAAGGSGIAVVDAMVSTGACVGVGVVAGSCAEREVRM</sequence>
<dbReference type="EMBL" id="FP929116">
    <property type="protein sequence ID" value="CBX94101.1"/>
    <property type="molecule type" value="Genomic_DNA"/>
</dbReference>
<dbReference type="eggNOG" id="ENOG502SCCP">
    <property type="taxonomic scope" value="Eukaryota"/>
</dbReference>
<evidence type="ECO:0000256" key="1">
    <source>
        <dbReference type="ARBA" id="ARBA00004141"/>
    </source>
</evidence>
<evidence type="ECO:0000313" key="6">
    <source>
        <dbReference type="EMBL" id="CBX94101.1"/>
    </source>
</evidence>
<dbReference type="Pfam" id="PF06140">
    <property type="entry name" value="Ifi-6-16"/>
    <property type="match status" value="1"/>
</dbReference>
<accession>E4ZQU6</accession>
<dbReference type="AlphaFoldDB" id="E4ZQU6"/>
<dbReference type="GeneID" id="13284905"/>
<reference evidence="7" key="1">
    <citation type="journal article" date="2011" name="Nat. Commun.">
        <title>Effector diversification within compartments of the Leptosphaeria maculans genome affected by Repeat-Induced Point mutations.</title>
        <authorList>
            <person name="Rouxel T."/>
            <person name="Grandaubert J."/>
            <person name="Hane J.K."/>
            <person name="Hoede C."/>
            <person name="van de Wouw A.P."/>
            <person name="Couloux A."/>
            <person name="Dominguez V."/>
            <person name="Anthouard V."/>
            <person name="Bally P."/>
            <person name="Bourras S."/>
            <person name="Cozijnsen A.J."/>
            <person name="Ciuffetti L.M."/>
            <person name="Degrave A."/>
            <person name="Dilmaghani A."/>
            <person name="Duret L."/>
            <person name="Fudal I."/>
            <person name="Goodwin S.B."/>
            <person name="Gout L."/>
            <person name="Glaser N."/>
            <person name="Linglin J."/>
            <person name="Kema G.H.J."/>
            <person name="Lapalu N."/>
            <person name="Lawrence C.B."/>
            <person name="May K."/>
            <person name="Meyer M."/>
            <person name="Ollivier B."/>
            <person name="Poulain J."/>
            <person name="Schoch C.L."/>
            <person name="Simon A."/>
            <person name="Spatafora J.W."/>
            <person name="Stachowiak A."/>
            <person name="Turgeon B.G."/>
            <person name="Tyler B.M."/>
            <person name="Vincent D."/>
            <person name="Weissenbach J."/>
            <person name="Amselem J."/>
            <person name="Quesneville H."/>
            <person name="Oliver R.P."/>
            <person name="Wincker P."/>
            <person name="Balesdent M.-H."/>
            <person name="Howlett B.J."/>
        </authorList>
    </citation>
    <scope>NUCLEOTIDE SEQUENCE [LARGE SCALE GENOMIC DNA]</scope>
    <source>
        <strain evidence="7">JN3 / isolate v23.1.3 / race Av1-4-5-6-7-8</strain>
    </source>
</reference>
<dbReference type="GO" id="GO:0016020">
    <property type="term" value="C:membrane"/>
    <property type="evidence" value="ECO:0007669"/>
    <property type="project" value="UniProtKB-SubCell"/>
</dbReference>
<dbReference type="OrthoDB" id="440424at2759"/>